<dbReference type="PANTHER" id="PTHR34295">
    <property type="entry name" value="BIOTIN TRANSPORTER BIOY"/>
    <property type="match status" value="1"/>
</dbReference>
<keyword evidence="3" id="KW-1133">Transmembrane helix</keyword>
<reference evidence="4" key="1">
    <citation type="submission" date="2020-08" db="EMBL/GenBank/DDBJ databases">
        <authorList>
            <person name="Cejkova D."/>
            <person name="Kubasova T."/>
            <person name="Jahodarova E."/>
            <person name="Rychlik I."/>
        </authorList>
    </citation>
    <scope>NUCLEOTIDE SEQUENCE</scope>
    <source>
        <strain evidence="4">An559</strain>
    </source>
</reference>
<keyword evidence="2 3" id="KW-0472">Membrane</keyword>
<dbReference type="GO" id="GO:0005886">
    <property type="term" value="C:plasma membrane"/>
    <property type="evidence" value="ECO:0007669"/>
    <property type="project" value="UniProtKB-SubCell"/>
</dbReference>
<dbReference type="PIRSF" id="PIRSF016661">
    <property type="entry name" value="BioY"/>
    <property type="match status" value="1"/>
</dbReference>
<dbReference type="Gene3D" id="1.10.1760.20">
    <property type="match status" value="1"/>
</dbReference>
<organism evidence="4 5">
    <name type="scientific">Merdimmobilis hominis</name>
    <dbReference type="NCBI Taxonomy" id="2897707"/>
    <lineage>
        <taxon>Bacteria</taxon>
        <taxon>Bacillati</taxon>
        <taxon>Bacillota</taxon>
        <taxon>Clostridia</taxon>
        <taxon>Eubacteriales</taxon>
        <taxon>Oscillospiraceae</taxon>
        <taxon>Merdimmobilis</taxon>
    </lineage>
</organism>
<feature type="transmembrane region" description="Helical" evidence="3">
    <location>
        <begin position="49"/>
        <end position="69"/>
    </location>
</feature>
<sequence>MTKTALCTALICISAYLSFPLPLTPIPVTAQTIAINITAILLTPAQTAAALGVYLLLGFCGIPVFSGGTAGFSQLLSPTGGFLIGFFVAAVLISLLKGKKNNPLRHCLICIFVGIPAVDLFGALFMCLIHHYSPLAALSGAILPFLFGDVLKAIGGALIGTSVNRLLAIRK</sequence>
<keyword evidence="2" id="KW-0813">Transport</keyword>
<dbReference type="AlphaFoldDB" id="A0A939BEK6"/>
<comment type="similarity">
    <text evidence="1 2">Belongs to the BioY family.</text>
</comment>
<accession>A0A939BEK6</accession>
<dbReference type="EMBL" id="JACJKY010000016">
    <property type="protein sequence ID" value="MBM6921430.1"/>
    <property type="molecule type" value="Genomic_DNA"/>
</dbReference>
<dbReference type="GO" id="GO:0015225">
    <property type="term" value="F:biotin transmembrane transporter activity"/>
    <property type="evidence" value="ECO:0007669"/>
    <property type="project" value="UniProtKB-UniRule"/>
</dbReference>
<evidence type="ECO:0000313" key="5">
    <source>
        <dbReference type="Proteomes" id="UP000774750"/>
    </source>
</evidence>
<comment type="caution">
    <text evidence="4">The sequence shown here is derived from an EMBL/GenBank/DDBJ whole genome shotgun (WGS) entry which is preliminary data.</text>
</comment>
<evidence type="ECO:0000256" key="2">
    <source>
        <dbReference type="PIRNR" id="PIRNR016661"/>
    </source>
</evidence>
<feature type="transmembrane region" description="Helical" evidence="3">
    <location>
        <begin position="138"/>
        <end position="161"/>
    </location>
</feature>
<comment type="subcellular location">
    <subcellularLocation>
        <location evidence="2">Cell membrane</location>
        <topology evidence="2">Multi-pass membrane protein</topology>
    </subcellularLocation>
</comment>
<dbReference type="Proteomes" id="UP000774750">
    <property type="component" value="Unassembled WGS sequence"/>
</dbReference>
<protein>
    <recommendedName>
        <fullName evidence="2">Biotin transporter</fullName>
    </recommendedName>
</protein>
<gene>
    <name evidence="4" type="ORF">H6A12_09710</name>
</gene>
<keyword evidence="2" id="KW-1003">Cell membrane</keyword>
<keyword evidence="3" id="KW-0812">Transmembrane</keyword>
<reference evidence="4" key="2">
    <citation type="journal article" date="2021" name="Sci. Rep.">
        <title>The distribution of antibiotic resistance genes in chicken gut microbiota commensals.</title>
        <authorList>
            <person name="Juricova H."/>
            <person name="Matiasovicova J."/>
            <person name="Kubasova T."/>
            <person name="Cejkova D."/>
            <person name="Rychlik I."/>
        </authorList>
    </citation>
    <scope>NUCLEOTIDE SEQUENCE</scope>
    <source>
        <strain evidence="4">An559</strain>
    </source>
</reference>
<dbReference type="PANTHER" id="PTHR34295:SF1">
    <property type="entry name" value="BIOTIN TRANSPORTER BIOY"/>
    <property type="match status" value="1"/>
</dbReference>
<proteinExistence type="inferred from homology"/>
<evidence type="ECO:0000256" key="1">
    <source>
        <dbReference type="ARBA" id="ARBA00010692"/>
    </source>
</evidence>
<dbReference type="Pfam" id="PF02632">
    <property type="entry name" value="BioY"/>
    <property type="match status" value="1"/>
</dbReference>
<evidence type="ECO:0000256" key="3">
    <source>
        <dbReference type="SAM" id="Phobius"/>
    </source>
</evidence>
<keyword evidence="5" id="KW-1185">Reference proteome</keyword>
<dbReference type="InterPro" id="IPR003784">
    <property type="entry name" value="BioY"/>
</dbReference>
<name>A0A939BEK6_9FIRM</name>
<evidence type="ECO:0000313" key="4">
    <source>
        <dbReference type="EMBL" id="MBM6921430.1"/>
    </source>
</evidence>
<feature type="transmembrane region" description="Helical" evidence="3">
    <location>
        <begin position="108"/>
        <end position="132"/>
    </location>
</feature>
<feature type="transmembrane region" description="Helical" evidence="3">
    <location>
        <begin position="75"/>
        <end position="96"/>
    </location>
</feature>